<dbReference type="InterPro" id="IPR011990">
    <property type="entry name" value="TPR-like_helical_dom_sf"/>
</dbReference>
<dbReference type="SUPFAM" id="SSF52047">
    <property type="entry name" value="RNI-like"/>
    <property type="match status" value="1"/>
</dbReference>
<dbReference type="Gene3D" id="1.25.40.10">
    <property type="entry name" value="Tetratricopeptide repeat domain"/>
    <property type="match status" value="1"/>
</dbReference>
<dbReference type="Proteomes" id="UP001055219">
    <property type="component" value="Unassembled WGS sequence"/>
</dbReference>
<gene>
    <name evidence="2" type="ORF">J7T54_003965</name>
</gene>
<name>A0A9Q0BEY1_9HYPO</name>
<dbReference type="InterPro" id="IPR019734">
    <property type="entry name" value="TPR_rpt"/>
</dbReference>
<dbReference type="Gene3D" id="1.20.1280.50">
    <property type="match status" value="1"/>
</dbReference>
<evidence type="ECO:0000313" key="2">
    <source>
        <dbReference type="EMBL" id="KAI6781699.1"/>
    </source>
</evidence>
<dbReference type="GeneID" id="75830456"/>
<comment type="caution">
    <text evidence="2">The sequence shown here is derived from an EMBL/GenBank/DDBJ whole genome shotgun (WGS) entry which is preliminary data.</text>
</comment>
<reference evidence="2" key="2">
    <citation type="submission" date="2022-07" db="EMBL/GenBank/DDBJ databases">
        <authorList>
            <person name="Goncalves M.F.M."/>
            <person name="Hilario S."/>
            <person name="Van De Peer Y."/>
            <person name="Esteves A.C."/>
            <person name="Alves A."/>
        </authorList>
    </citation>
    <scope>NUCLEOTIDE SEQUENCE</scope>
    <source>
        <strain evidence="2">MUM 19.33</strain>
    </source>
</reference>
<organism evidence="2 3">
    <name type="scientific">Emericellopsis cladophorae</name>
    <dbReference type="NCBI Taxonomy" id="2686198"/>
    <lineage>
        <taxon>Eukaryota</taxon>
        <taxon>Fungi</taxon>
        <taxon>Dikarya</taxon>
        <taxon>Ascomycota</taxon>
        <taxon>Pezizomycotina</taxon>
        <taxon>Sordariomycetes</taxon>
        <taxon>Hypocreomycetidae</taxon>
        <taxon>Hypocreales</taxon>
        <taxon>Bionectriaceae</taxon>
        <taxon>Emericellopsis</taxon>
    </lineage>
</organism>
<dbReference type="InterPro" id="IPR032675">
    <property type="entry name" value="LRR_dom_sf"/>
</dbReference>
<proteinExistence type="predicted"/>
<feature type="domain" description="F-box" evidence="1">
    <location>
        <begin position="166"/>
        <end position="204"/>
    </location>
</feature>
<evidence type="ECO:0000313" key="3">
    <source>
        <dbReference type="Proteomes" id="UP001055219"/>
    </source>
</evidence>
<dbReference type="Gene3D" id="3.80.10.10">
    <property type="entry name" value="Ribonuclease Inhibitor"/>
    <property type="match status" value="1"/>
</dbReference>
<dbReference type="RefSeq" id="XP_051362555.1">
    <property type="nucleotide sequence ID" value="XM_051506159.1"/>
</dbReference>
<dbReference type="InterPro" id="IPR001810">
    <property type="entry name" value="F-box_dom"/>
</dbReference>
<dbReference type="EMBL" id="JAGIXG020000019">
    <property type="protein sequence ID" value="KAI6781699.1"/>
    <property type="molecule type" value="Genomic_DNA"/>
</dbReference>
<dbReference type="CDD" id="cd09917">
    <property type="entry name" value="F-box_SF"/>
    <property type="match status" value="1"/>
</dbReference>
<dbReference type="AlphaFoldDB" id="A0A9Q0BEY1"/>
<protein>
    <submittedName>
        <fullName evidence="2">F-box/TPR repeat protein-like protein</fullName>
    </submittedName>
</protein>
<accession>A0A9Q0BEY1</accession>
<dbReference type="InterPro" id="IPR036047">
    <property type="entry name" value="F-box-like_dom_sf"/>
</dbReference>
<dbReference type="SMART" id="SM00028">
    <property type="entry name" value="TPR"/>
    <property type="match status" value="3"/>
</dbReference>
<dbReference type="SUPFAM" id="SSF48452">
    <property type="entry name" value="TPR-like"/>
    <property type="match status" value="1"/>
</dbReference>
<keyword evidence="3" id="KW-1185">Reference proteome</keyword>
<dbReference type="SUPFAM" id="SSF81383">
    <property type="entry name" value="F-box domain"/>
    <property type="match status" value="1"/>
</dbReference>
<reference evidence="2" key="1">
    <citation type="journal article" date="2021" name="J Fungi (Basel)">
        <title>Genomic and Metabolomic Analyses of the Marine Fungus Emericellopsis cladophorae: Insights into Saltwater Adaptability Mechanisms and Its Biosynthetic Potential.</title>
        <authorList>
            <person name="Goncalves M.F.M."/>
            <person name="Hilario S."/>
            <person name="Van de Peer Y."/>
            <person name="Esteves A.C."/>
            <person name="Alves A."/>
        </authorList>
    </citation>
    <scope>NUCLEOTIDE SEQUENCE</scope>
    <source>
        <strain evidence="2">MUM 19.33</strain>
    </source>
</reference>
<sequence length="647" mass="74271">MKIERDPTVEALIHDGRQAYAAKRFKQALECFTRFEKIAADNRSVFHEAIGACHCSVGKEFGTCDNSLHIQALDHRAASFEALKELGRAKKDAEWILELAPRALDGYLRLGKVAGLQKNYEFAWKVYNSGLEAAASTDTLASHPKLQKLHMLRRPYHHKFFKQDPLQLPLDIVHIILSFISYRDLIMCTCVCWPWRKSLTSPENRPLWRTMELAGKAAKGWRSPTQQAILKYLANSGHDIRRLTLANMKKYYINNAKLHTIFRAARNLEYLDMREQMETIKCPSQVWPKRIAHLRLIDIDFEPEFIDAVAGSVVNLDLQSSVVRPFSLFRQHPQTLEWSNLRYLRMSSAYTFSLLIDLPPLMPNLEQLWVNDVGGRGRSSDDSAMGFDLEQRPDIKARWAGKLKVFVYGESELRDIHPESLVHTLSVNNGDTLQHVDITAGWYDPPGLSFMGEAFSDQEIMDLCEDRSVMPRPRDLNTYANLRSLRLQRVRLDGEGARRMLQKPLNGGKLSHFDIVFPSLGYTEAEGPESVQRLRDFAWLQGAESIRSLGVFEFRFRRHPRNDDDLPLKGFLATFPHLEELEASSVYYDEQEFCMVLGDIILATKLKRIYQSVVKGAWLDRLRVAAAQNGVEIMFGPRPREWPVQVL</sequence>
<dbReference type="Pfam" id="PF00646">
    <property type="entry name" value="F-box"/>
    <property type="match status" value="1"/>
</dbReference>
<evidence type="ECO:0000259" key="1">
    <source>
        <dbReference type="Pfam" id="PF00646"/>
    </source>
</evidence>
<dbReference type="OrthoDB" id="629492at2759"/>